<protein>
    <submittedName>
        <fullName evidence="2">Uncharacterized protein</fullName>
    </submittedName>
</protein>
<dbReference type="AlphaFoldDB" id="A0A7G5DZ68"/>
<evidence type="ECO:0000313" key="3">
    <source>
        <dbReference type="Proteomes" id="UP000515450"/>
    </source>
</evidence>
<keyword evidence="3" id="KW-1185">Reference proteome</keyword>
<evidence type="ECO:0000256" key="1">
    <source>
        <dbReference type="SAM" id="MobiDB-lite"/>
    </source>
</evidence>
<sequence length="50" mass="5579">MADNKSKKGKTARNRSPKDTAMGLAKYRQKRTEEKTPEPFGGKPSGTELR</sequence>
<dbReference type="Proteomes" id="UP000515450">
    <property type="component" value="Chromosome"/>
</dbReference>
<name>A0A7G5DZ68_9SPHI</name>
<dbReference type="EMBL" id="CP058555">
    <property type="protein sequence ID" value="QMV67043.1"/>
    <property type="molecule type" value="Genomic_DNA"/>
</dbReference>
<accession>A0A7G5DZ68</accession>
<proteinExistence type="predicted"/>
<organism evidence="2 3">
    <name type="scientific">Sphingobacterium paramultivorum</name>
    <dbReference type="NCBI Taxonomy" id="2886510"/>
    <lineage>
        <taxon>Bacteria</taxon>
        <taxon>Pseudomonadati</taxon>
        <taxon>Bacteroidota</taxon>
        <taxon>Sphingobacteriia</taxon>
        <taxon>Sphingobacteriales</taxon>
        <taxon>Sphingobacteriaceae</taxon>
        <taxon>Sphingobacterium</taxon>
    </lineage>
</organism>
<reference evidence="2 3" key="1">
    <citation type="journal article" date="2020" name="G3 (Bethesda)">
        <title>CeMbio - The Caenorhabditis elegans Microbiome Resource.</title>
        <authorList>
            <person name="Dirksen P."/>
            <person name="Assie A."/>
            <person name="Zimmermann J."/>
            <person name="Zhang F."/>
            <person name="Tietje A.M."/>
            <person name="Marsh S.A."/>
            <person name="Felix M.A."/>
            <person name="Shapira M."/>
            <person name="Kaleta C."/>
            <person name="Schulenburg H."/>
            <person name="Samuel B."/>
        </authorList>
    </citation>
    <scope>NUCLEOTIDE SEQUENCE [LARGE SCALE GENOMIC DNA]</scope>
    <source>
        <strain evidence="2 3">BIGb0170</strain>
    </source>
</reference>
<gene>
    <name evidence="2" type="ORF">HS960_04955</name>
</gene>
<evidence type="ECO:0000313" key="2">
    <source>
        <dbReference type="EMBL" id="QMV67043.1"/>
    </source>
</evidence>
<dbReference type="RefSeq" id="WP_153848117.1">
    <property type="nucleotide sequence ID" value="NZ_CP058555.1"/>
</dbReference>
<feature type="region of interest" description="Disordered" evidence="1">
    <location>
        <begin position="1"/>
        <end position="50"/>
    </location>
</feature>